<evidence type="ECO:0000313" key="1">
    <source>
        <dbReference type="Proteomes" id="UP000887565"/>
    </source>
</evidence>
<sequence>MAHRCMLRCVIVEHGVRLNLRCCGCGTCERPTRDLLVVWDTGGHGLRINQSGWCKYLWVEIGGEGFAGGHWMGILQNIAVICVLHGGSCSIGSIAPGASPCAVVTAGVVLVSAVEKRRICWVAGPYSAVGDQLKVNGCGSGLVIRLCYGDGPNHG</sequence>
<organism evidence="1 2">
    <name type="scientific">Romanomermis culicivorax</name>
    <name type="common">Nematode worm</name>
    <dbReference type="NCBI Taxonomy" id="13658"/>
    <lineage>
        <taxon>Eukaryota</taxon>
        <taxon>Metazoa</taxon>
        <taxon>Ecdysozoa</taxon>
        <taxon>Nematoda</taxon>
        <taxon>Enoplea</taxon>
        <taxon>Dorylaimia</taxon>
        <taxon>Mermithida</taxon>
        <taxon>Mermithoidea</taxon>
        <taxon>Mermithidae</taxon>
        <taxon>Romanomermis</taxon>
    </lineage>
</organism>
<dbReference type="AlphaFoldDB" id="A0A915KJ29"/>
<name>A0A915KJ29_ROMCU</name>
<protein>
    <submittedName>
        <fullName evidence="2">Uncharacterized protein</fullName>
    </submittedName>
</protein>
<accession>A0A915KJ29</accession>
<dbReference type="Proteomes" id="UP000887565">
    <property type="component" value="Unplaced"/>
</dbReference>
<proteinExistence type="predicted"/>
<keyword evidence="1" id="KW-1185">Reference proteome</keyword>
<reference evidence="2" key="1">
    <citation type="submission" date="2022-11" db="UniProtKB">
        <authorList>
            <consortium name="WormBaseParasite"/>
        </authorList>
    </citation>
    <scope>IDENTIFICATION</scope>
</reference>
<evidence type="ECO:0000313" key="2">
    <source>
        <dbReference type="WBParaSite" id="nRc.2.0.1.t38011-RA"/>
    </source>
</evidence>
<dbReference type="WBParaSite" id="nRc.2.0.1.t38011-RA">
    <property type="protein sequence ID" value="nRc.2.0.1.t38011-RA"/>
    <property type="gene ID" value="nRc.2.0.1.g38011"/>
</dbReference>